<feature type="transmembrane region" description="Helical" evidence="8">
    <location>
        <begin position="105"/>
        <end position="122"/>
    </location>
</feature>
<comment type="subcellular location">
    <subcellularLocation>
        <location evidence="1">Cell membrane</location>
        <topology evidence="1">Multi-pass membrane protein</topology>
    </subcellularLocation>
</comment>
<keyword evidence="3" id="KW-0813">Transport</keyword>
<evidence type="ECO:0000256" key="6">
    <source>
        <dbReference type="ARBA" id="ARBA00022989"/>
    </source>
</evidence>
<feature type="transmembrane region" description="Helical" evidence="8">
    <location>
        <begin position="199"/>
        <end position="220"/>
    </location>
</feature>
<evidence type="ECO:0000256" key="4">
    <source>
        <dbReference type="ARBA" id="ARBA00022475"/>
    </source>
</evidence>
<dbReference type="Proteomes" id="UP000680714">
    <property type="component" value="Unassembled WGS sequence"/>
</dbReference>
<name>A0ABS5IBX6_9PROT</name>
<evidence type="ECO:0000256" key="2">
    <source>
        <dbReference type="ARBA" id="ARBA00010145"/>
    </source>
</evidence>
<proteinExistence type="inferred from homology"/>
<dbReference type="PANTHER" id="PTHR36838">
    <property type="entry name" value="AUXIN EFFLUX CARRIER FAMILY PROTEIN"/>
    <property type="match status" value="1"/>
</dbReference>
<dbReference type="PANTHER" id="PTHR36838:SF4">
    <property type="entry name" value="AUXIN EFFLUX CARRIER FAMILY PROTEIN"/>
    <property type="match status" value="1"/>
</dbReference>
<gene>
    <name evidence="9" type="ORF">KEC16_09410</name>
</gene>
<feature type="transmembrane region" description="Helical" evidence="8">
    <location>
        <begin position="172"/>
        <end position="193"/>
    </location>
</feature>
<keyword evidence="5 8" id="KW-0812">Transmembrane</keyword>
<organism evidence="9 10">
    <name type="scientific">Magnetospirillum sulfuroxidans</name>
    <dbReference type="NCBI Taxonomy" id="611300"/>
    <lineage>
        <taxon>Bacteria</taxon>
        <taxon>Pseudomonadati</taxon>
        <taxon>Pseudomonadota</taxon>
        <taxon>Alphaproteobacteria</taxon>
        <taxon>Rhodospirillales</taxon>
        <taxon>Rhodospirillaceae</taxon>
        <taxon>Magnetospirillum</taxon>
    </lineage>
</organism>
<keyword evidence="6 8" id="KW-1133">Transmembrane helix</keyword>
<evidence type="ECO:0000313" key="10">
    <source>
        <dbReference type="Proteomes" id="UP000680714"/>
    </source>
</evidence>
<reference evidence="9 10" key="1">
    <citation type="submission" date="2021-04" db="EMBL/GenBank/DDBJ databases">
        <title>Magnetospirillum sulfuroxidans sp. nov., a facultative chemolithoautotrophic sulfur-oxidizing alphaproteobacterium isolated from freshwater sediment and proposals for Paramagetospirillum gen. nov., and Magnetospirillaceae fam. nov.</title>
        <authorList>
            <person name="Koziaeva V."/>
            <person name="Geelhoed J.S."/>
            <person name="Sorokin D.Y."/>
            <person name="Grouzdev D.S."/>
        </authorList>
    </citation>
    <scope>NUCLEOTIDE SEQUENCE [LARGE SCALE GENOMIC DNA]</scope>
    <source>
        <strain evidence="9 10">J10</strain>
    </source>
</reference>
<dbReference type="EMBL" id="JAGTUF010000007">
    <property type="protein sequence ID" value="MBR9971931.1"/>
    <property type="molecule type" value="Genomic_DNA"/>
</dbReference>
<feature type="transmembrane region" description="Helical" evidence="8">
    <location>
        <begin position="232"/>
        <end position="251"/>
    </location>
</feature>
<dbReference type="InterPro" id="IPR004776">
    <property type="entry name" value="Mem_transp_PIN-like"/>
</dbReference>
<evidence type="ECO:0000256" key="7">
    <source>
        <dbReference type="ARBA" id="ARBA00023136"/>
    </source>
</evidence>
<evidence type="ECO:0000256" key="1">
    <source>
        <dbReference type="ARBA" id="ARBA00004651"/>
    </source>
</evidence>
<keyword evidence="10" id="KW-1185">Reference proteome</keyword>
<dbReference type="Pfam" id="PF03547">
    <property type="entry name" value="Mem_trans"/>
    <property type="match status" value="1"/>
</dbReference>
<protein>
    <submittedName>
        <fullName evidence="9">AEC family transporter</fullName>
    </submittedName>
</protein>
<feature type="transmembrane region" description="Helical" evidence="8">
    <location>
        <begin position="257"/>
        <end position="276"/>
    </location>
</feature>
<feature type="transmembrane region" description="Helical" evidence="8">
    <location>
        <begin position="6"/>
        <end position="26"/>
    </location>
</feature>
<comment type="caution">
    <text evidence="9">The sequence shown here is derived from an EMBL/GenBank/DDBJ whole genome shotgun (WGS) entry which is preliminary data.</text>
</comment>
<dbReference type="InterPro" id="IPR038770">
    <property type="entry name" value="Na+/solute_symporter_sf"/>
</dbReference>
<feature type="transmembrane region" description="Helical" evidence="8">
    <location>
        <begin position="128"/>
        <end position="151"/>
    </location>
</feature>
<accession>A0ABS5IBX6</accession>
<keyword evidence="4" id="KW-1003">Cell membrane</keyword>
<evidence type="ECO:0000256" key="3">
    <source>
        <dbReference type="ARBA" id="ARBA00022448"/>
    </source>
</evidence>
<evidence type="ECO:0000313" key="9">
    <source>
        <dbReference type="EMBL" id="MBR9971931.1"/>
    </source>
</evidence>
<feature type="transmembrane region" description="Helical" evidence="8">
    <location>
        <begin position="63"/>
        <end position="84"/>
    </location>
</feature>
<sequence>MLTILTAIIPNFLLIMLGWGMRSRHWLDISFWGQAERLTYYLLLPALLITNLAEARLDGLPVAAIAAAQGLAILAVLGLIALPLRRFWPRLATDGPAFTSLIQGSVRPNTYIAFAVAAALWGPSGVTVAAVSAALVVPLVNLLCVTALIQWGQGDGRRGFGPTLAAIVKNPLILACLLGAALNLSGIGLPPMIGPMLKIMAQASLALGLLCVGAGLDLGAIRGAGMVVATTLTIKLLALPSAVAGLGWLFGLRGVQLAAAIVYAAVPVATNAYVLARQLGGDYRLAAAIITASTLAAAATLPVAAIVIARLP</sequence>
<evidence type="ECO:0000256" key="5">
    <source>
        <dbReference type="ARBA" id="ARBA00022692"/>
    </source>
</evidence>
<comment type="similarity">
    <text evidence="2">Belongs to the auxin efflux carrier (TC 2.A.69) family.</text>
</comment>
<keyword evidence="7 8" id="KW-0472">Membrane</keyword>
<evidence type="ECO:0000256" key="8">
    <source>
        <dbReference type="SAM" id="Phobius"/>
    </source>
</evidence>
<dbReference type="Gene3D" id="1.20.1530.20">
    <property type="match status" value="1"/>
</dbReference>
<feature type="transmembrane region" description="Helical" evidence="8">
    <location>
        <begin position="285"/>
        <end position="309"/>
    </location>
</feature>